<dbReference type="Proteomes" id="UP000191820">
    <property type="component" value="Chromosome"/>
</dbReference>
<feature type="region of interest" description="Disordered" evidence="1">
    <location>
        <begin position="74"/>
        <end position="94"/>
    </location>
</feature>
<organism evidence="2 3">
    <name type="scientific">Shewanella japonica</name>
    <dbReference type="NCBI Taxonomy" id="93973"/>
    <lineage>
        <taxon>Bacteria</taxon>
        <taxon>Pseudomonadati</taxon>
        <taxon>Pseudomonadota</taxon>
        <taxon>Gammaproteobacteria</taxon>
        <taxon>Alteromonadales</taxon>
        <taxon>Shewanellaceae</taxon>
        <taxon>Shewanella</taxon>
    </lineage>
</organism>
<gene>
    <name evidence="2" type="ORF">SJ2017_2520</name>
</gene>
<evidence type="ECO:0000256" key="1">
    <source>
        <dbReference type="SAM" id="MobiDB-lite"/>
    </source>
</evidence>
<evidence type="ECO:0000313" key="3">
    <source>
        <dbReference type="Proteomes" id="UP000191820"/>
    </source>
</evidence>
<evidence type="ECO:0008006" key="4">
    <source>
        <dbReference type="Google" id="ProtNLM"/>
    </source>
</evidence>
<keyword evidence="3" id="KW-1185">Reference proteome</keyword>
<accession>A0ABM6JN92</accession>
<dbReference type="RefSeq" id="WP_244899688.1">
    <property type="nucleotide sequence ID" value="NZ_CP020472.1"/>
</dbReference>
<dbReference type="Pfam" id="PF11661">
    <property type="entry name" value="DUF2986"/>
    <property type="match status" value="1"/>
</dbReference>
<feature type="region of interest" description="Disordered" evidence="1">
    <location>
        <begin position="1"/>
        <end position="26"/>
    </location>
</feature>
<evidence type="ECO:0000313" key="2">
    <source>
        <dbReference type="EMBL" id="ARD22810.1"/>
    </source>
</evidence>
<protein>
    <recommendedName>
        <fullName evidence="4">DUF2986 domain-containing protein</fullName>
    </recommendedName>
</protein>
<feature type="compositionally biased region" description="Low complexity" evidence="1">
    <location>
        <begin position="76"/>
        <end position="94"/>
    </location>
</feature>
<dbReference type="InterPro" id="IPR021677">
    <property type="entry name" value="DUF2986"/>
</dbReference>
<dbReference type="EMBL" id="CP020472">
    <property type="protein sequence ID" value="ARD22810.1"/>
    <property type="molecule type" value="Genomic_DNA"/>
</dbReference>
<sequence length="94" mass="10464">MSHSYSCELDSKVPPAPLSELASPMNRKQQMIKKTAKRAKAKQNKIVKDNPQKNPKVGYISKAVRAQMELEEQQKLAEAAQAEASPEQAQAEEE</sequence>
<reference evidence="2 3" key="1">
    <citation type="submission" date="2017-03" db="EMBL/GenBank/DDBJ databases">
        <title>Genome sequencing of Shewanella japonica KCTC 22435.</title>
        <authorList>
            <person name="Kim K.M."/>
        </authorList>
    </citation>
    <scope>NUCLEOTIDE SEQUENCE [LARGE SCALE GENOMIC DNA]</scope>
    <source>
        <strain evidence="2 3">KCTC 22435</strain>
    </source>
</reference>
<proteinExistence type="predicted"/>
<name>A0ABM6JN92_9GAMM</name>